<evidence type="ECO:0000313" key="2">
    <source>
        <dbReference type="Proteomes" id="UP000186040"/>
    </source>
</evidence>
<dbReference type="AlphaFoldDB" id="A0A1Q9LSV9"/>
<gene>
    <name evidence="1" type="ORF">BJP25_09000</name>
</gene>
<sequence>MPAGVYVEEAIGISTDEFIRAMDSGLRFIRNVFPLIELGFDRDQCVRYLAERGFGDTVKVRLRGVPVPRQRRMAWIRDHDPDGWAQAVEFDRAIRRRRRPG</sequence>
<proteinExistence type="predicted"/>
<dbReference type="STRING" id="1193682.BJP25_09000"/>
<keyword evidence="2" id="KW-1185">Reference proteome</keyword>
<evidence type="ECO:0000313" key="1">
    <source>
        <dbReference type="EMBL" id="OLR95074.1"/>
    </source>
</evidence>
<name>A0A1Q9LSV9_9PSEU</name>
<accession>A0A1Q9LSV9</accession>
<comment type="caution">
    <text evidence="1">The sequence shown here is derived from an EMBL/GenBank/DDBJ whole genome shotgun (WGS) entry which is preliminary data.</text>
</comment>
<organism evidence="1 2">
    <name type="scientific">Actinokineospora bangkokensis</name>
    <dbReference type="NCBI Taxonomy" id="1193682"/>
    <lineage>
        <taxon>Bacteria</taxon>
        <taxon>Bacillati</taxon>
        <taxon>Actinomycetota</taxon>
        <taxon>Actinomycetes</taxon>
        <taxon>Pseudonocardiales</taxon>
        <taxon>Pseudonocardiaceae</taxon>
        <taxon>Actinokineospora</taxon>
    </lineage>
</organism>
<dbReference type="EMBL" id="MKQR01000005">
    <property type="protein sequence ID" value="OLR95074.1"/>
    <property type="molecule type" value="Genomic_DNA"/>
</dbReference>
<dbReference type="Proteomes" id="UP000186040">
    <property type="component" value="Unassembled WGS sequence"/>
</dbReference>
<protein>
    <submittedName>
        <fullName evidence="1">Uncharacterized protein</fullName>
    </submittedName>
</protein>
<reference evidence="1 2" key="1">
    <citation type="submission" date="2016-10" db="EMBL/GenBank/DDBJ databases">
        <title>The Draft Genome Sequence of Actinokineospora bangkokensis 44EHWT reveals the biosynthetic pathway of antifungal compounds Thailandins with unusual extender unit butylmalonyl-CoA.</title>
        <authorList>
            <person name="Greule A."/>
            <person name="Intra B."/>
            <person name="Flemming S."/>
            <person name="Rommel M.G."/>
            <person name="Panbangred W."/>
            <person name="Bechthold A."/>
        </authorList>
    </citation>
    <scope>NUCLEOTIDE SEQUENCE [LARGE SCALE GENOMIC DNA]</scope>
    <source>
        <strain evidence="1 2">44EHW</strain>
    </source>
</reference>